<sequence>MNPSDFESRFRASRPAEIVVATYLLNIGHTVSLPKRALRPTQAEAKKYADHGDIYASGKRIEVKHVKHDFEYQAWPFEYAAICAKKSFDAADPRPDYYYIVNKSMTVAALVDVATTRPEWLIRRLPDRQRGYDYDVYALMPEYLGWRYLDFEEKL</sequence>
<name>A0A964XSA3_9PROT</name>
<evidence type="ECO:0000313" key="2">
    <source>
        <dbReference type="Proteomes" id="UP000713222"/>
    </source>
</evidence>
<proteinExistence type="predicted"/>
<comment type="caution">
    <text evidence="1">The sequence shown here is derived from an EMBL/GenBank/DDBJ whole genome shotgun (WGS) entry which is preliminary data.</text>
</comment>
<reference evidence="1" key="1">
    <citation type="submission" date="2018-10" db="EMBL/GenBank/DDBJ databases">
        <title>Iterative Subtractive Binning of Freshwater Chronoseries Metagenomes Recovers Nearly Complete Genomes from over Four Hundred Novel Species.</title>
        <authorList>
            <person name="Rodriguez-R L.M."/>
            <person name="Tsementzi D."/>
            <person name="Luo C."/>
            <person name="Konstantinidis K.T."/>
        </authorList>
    </citation>
    <scope>NUCLEOTIDE SEQUENCE</scope>
    <source>
        <strain evidence="1">WB7_6_001</strain>
    </source>
</reference>
<evidence type="ECO:0008006" key="3">
    <source>
        <dbReference type="Google" id="ProtNLM"/>
    </source>
</evidence>
<dbReference type="EMBL" id="RGET01000151">
    <property type="protein sequence ID" value="NBN88517.1"/>
    <property type="molecule type" value="Genomic_DNA"/>
</dbReference>
<dbReference type="Proteomes" id="UP000713222">
    <property type="component" value="Unassembled WGS sequence"/>
</dbReference>
<accession>A0A964XSA3</accession>
<organism evidence="1 2">
    <name type="scientific">Candidatus Fonsibacter lacus</name>
    <dbReference type="NCBI Taxonomy" id="2576439"/>
    <lineage>
        <taxon>Bacteria</taxon>
        <taxon>Pseudomonadati</taxon>
        <taxon>Pseudomonadota</taxon>
        <taxon>Alphaproteobacteria</taxon>
        <taxon>Candidatus Pelagibacterales</taxon>
        <taxon>Candidatus Pelagibacterales incertae sedis</taxon>
        <taxon>Candidatus Fonsibacter</taxon>
    </lineage>
</organism>
<dbReference type="AlphaFoldDB" id="A0A964XSA3"/>
<protein>
    <recommendedName>
        <fullName evidence="3">Endonuclease</fullName>
    </recommendedName>
</protein>
<evidence type="ECO:0000313" key="1">
    <source>
        <dbReference type="EMBL" id="NBN88517.1"/>
    </source>
</evidence>
<gene>
    <name evidence="1" type="ORF">EBV32_05480</name>
</gene>